<sequence>MWDACSGAMWCDSRGKGEWSVRLTLLG</sequence>
<reference evidence="1" key="1">
    <citation type="submission" date="2014-09" db="EMBL/GenBank/DDBJ databases">
        <authorList>
            <person name="Magalhaes I.L.F."/>
            <person name="Oliveira U."/>
            <person name="Santos F.R."/>
            <person name="Vidigal T.H.D.A."/>
            <person name="Brescovit A.D."/>
            <person name="Santos A.J."/>
        </authorList>
    </citation>
    <scope>NUCLEOTIDE SEQUENCE</scope>
    <source>
        <tissue evidence="1">Shoot tissue taken approximately 20 cm above the soil surface</tissue>
    </source>
</reference>
<reference evidence="1" key="2">
    <citation type="journal article" date="2015" name="Data Brief">
        <title>Shoot transcriptome of the giant reed, Arundo donax.</title>
        <authorList>
            <person name="Barrero R.A."/>
            <person name="Guerrero F.D."/>
            <person name="Moolhuijzen P."/>
            <person name="Goolsby J.A."/>
            <person name="Tidwell J."/>
            <person name="Bellgard S.E."/>
            <person name="Bellgard M.I."/>
        </authorList>
    </citation>
    <scope>NUCLEOTIDE SEQUENCE</scope>
    <source>
        <tissue evidence="1">Shoot tissue taken approximately 20 cm above the soil surface</tissue>
    </source>
</reference>
<accession>A0A0A9BX63</accession>
<evidence type="ECO:0000313" key="1">
    <source>
        <dbReference type="EMBL" id="JAD67901.1"/>
    </source>
</evidence>
<name>A0A0A9BX63_ARUDO</name>
<dbReference type="AlphaFoldDB" id="A0A0A9BX63"/>
<proteinExistence type="predicted"/>
<protein>
    <submittedName>
        <fullName evidence="1">Uncharacterized protein</fullName>
    </submittedName>
</protein>
<dbReference type="EMBL" id="GBRH01229994">
    <property type="protein sequence ID" value="JAD67901.1"/>
    <property type="molecule type" value="Transcribed_RNA"/>
</dbReference>
<organism evidence="1">
    <name type="scientific">Arundo donax</name>
    <name type="common">Giant reed</name>
    <name type="synonym">Donax arundinaceus</name>
    <dbReference type="NCBI Taxonomy" id="35708"/>
    <lineage>
        <taxon>Eukaryota</taxon>
        <taxon>Viridiplantae</taxon>
        <taxon>Streptophyta</taxon>
        <taxon>Embryophyta</taxon>
        <taxon>Tracheophyta</taxon>
        <taxon>Spermatophyta</taxon>
        <taxon>Magnoliopsida</taxon>
        <taxon>Liliopsida</taxon>
        <taxon>Poales</taxon>
        <taxon>Poaceae</taxon>
        <taxon>PACMAD clade</taxon>
        <taxon>Arundinoideae</taxon>
        <taxon>Arundineae</taxon>
        <taxon>Arundo</taxon>
    </lineage>
</organism>